<dbReference type="GeneID" id="79302431"/>
<dbReference type="Proteomes" id="UP001596407">
    <property type="component" value="Unassembled WGS sequence"/>
</dbReference>
<keyword evidence="3" id="KW-1185">Reference proteome</keyword>
<gene>
    <name evidence="2" type="ORF">ACFQJ6_12920</name>
</gene>
<reference evidence="2 3" key="1">
    <citation type="journal article" date="2019" name="Int. J. Syst. Evol. Microbiol.">
        <title>The Global Catalogue of Microorganisms (GCM) 10K type strain sequencing project: providing services to taxonomists for standard genome sequencing and annotation.</title>
        <authorList>
            <consortium name="The Broad Institute Genomics Platform"/>
            <consortium name="The Broad Institute Genome Sequencing Center for Infectious Disease"/>
            <person name="Wu L."/>
            <person name="Ma J."/>
        </authorList>
    </citation>
    <scope>NUCLEOTIDE SEQUENCE [LARGE SCALE GENOMIC DNA]</scope>
    <source>
        <strain evidence="2 3">DT72</strain>
    </source>
</reference>
<dbReference type="PANTHER" id="PTHR39081:SF1">
    <property type="entry name" value="MUT7-C RNASE DOMAIN-CONTAINING PROTEIN"/>
    <property type="match status" value="1"/>
</dbReference>
<evidence type="ECO:0000313" key="2">
    <source>
        <dbReference type="EMBL" id="MFC7080875.1"/>
    </source>
</evidence>
<dbReference type="InterPro" id="IPR002782">
    <property type="entry name" value="Mut7-C_RNAse_dom"/>
</dbReference>
<dbReference type="Pfam" id="PF01927">
    <property type="entry name" value="Mut7-C"/>
    <property type="match status" value="1"/>
</dbReference>
<feature type="domain" description="Mut7-C RNAse" evidence="1">
    <location>
        <begin position="15"/>
        <end position="153"/>
    </location>
</feature>
<evidence type="ECO:0000313" key="3">
    <source>
        <dbReference type="Proteomes" id="UP001596407"/>
    </source>
</evidence>
<evidence type="ECO:0000259" key="1">
    <source>
        <dbReference type="Pfam" id="PF01927"/>
    </source>
</evidence>
<dbReference type="AlphaFoldDB" id="A0ABD5WN65"/>
<accession>A0ABD5WN65</accession>
<name>A0ABD5WN65_9EURY</name>
<dbReference type="PANTHER" id="PTHR39081">
    <property type="entry name" value="MUT7-C DOMAIN-CONTAINING PROTEIN"/>
    <property type="match status" value="1"/>
</dbReference>
<dbReference type="EMBL" id="JBHSZH010000005">
    <property type="protein sequence ID" value="MFC7080875.1"/>
    <property type="molecule type" value="Genomic_DNA"/>
</dbReference>
<sequence>MADDQSRRTPADAPLLLDVMLGKLATYLRMCGYDAAYALDRGIEADDALADLADSEGRLLVTRDSELASRAGGLLIKSLDVTDQLHELANAGFALELSDPARCAECNAALVAVAAGAETPEYAPDTDEFRVWRCPDCGQHFWKGSHWESVEETLSEL</sequence>
<comment type="caution">
    <text evidence="2">The sequence shown here is derived from an EMBL/GenBank/DDBJ whole genome shotgun (WGS) entry which is preliminary data.</text>
</comment>
<protein>
    <submittedName>
        <fullName evidence="2">Mut7-C RNAse domain-containing protein</fullName>
    </submittedName>
</protein>
<organism evidence="2 3">
    <name type="scientific">Halorussus caseinilyticus</name>
    <dbReference type="NCBI Taxonomy" id="3034025"/>
    <lineage>
        <taxon>Archaea</taxon>
        <taxon>Methanobacteriati</taxon>
        <taxon>Methanobacteriota</taxon>
        <taxon>Stenosarchaea group</taxon>
        <taxon>Halobacteria</taxon>
        <taxon>Halobacteriales</taxon>
        <taxon>Haladaptataceae</taxon>
        <taxon>Halorussus</taxon>
    </lineage>
</organism>
<proteinExistence type="predicted"/>
<dbReference type="RefSeq" id="WP_276281242.1">
    <property type="nucleotide sequence ID" value="NZ_CP119809.1"/>
</dbReference>